<proteinExistence type="predicted"/>
<dbReference type="NCBIfam" id="TIGR02436">
    <property type="entry name" value="four helix bundle protein"/>
    <property type="match status" value="1"/>
</dbReference>
<dbReference type="Proteomes" id="UP000094769">
    <property type="component" value="Unassembled WGS sequence"/>
</dbReference>
<dbReference type="OrthoDB" id="160990at2"/>
<dbReference type="SUPFAM" id="SSF158446">
    <property type="entry name" value="IVS-encoded protein-like"/>
    <property type="match status" value="1"/>
</dbReference>
<dbReference type="InterPro" id="IPR036583">
    <property type="entry name" value="23S_rRNA_IVS_sf"/>
</dbReference>
<comment type="caution">
    <text evidence="1">The sequence shown here is derived from an EMBL/GenBank/DDBJ whole genome shotgun (WGS) entry which is preliminary data.</text>
</comment>
<sequence length="119" mass="13505">MRDYRRLTVWSKAHELTMMTYQITSKFPTEEHFGLSSQMRRAAISIASNIAQGYGRQCDRDFARFLHIASGSSCEPEYQLVLAGDLGYINNNVMRQPLSTCKEVRQMLAGLLKKLAAGR</sequence>
<dbReference type="PANTHER" id="PTHR38471:SF2">
    <property type="entry name" value="FOUR HELIX BUNDLE PROTEIN"/>
    <property type="match status" value="1"/>
</dbReference>
<protein>
    <recommendedName>
        <fullName evidence="3">Four helix bundle protein</fullName>
    </recommendedName>
</protein>
<accession>A0A7Z0VJ03</accession>
<keyword evidence="2" id="KW-1185">Reference proteome</keyword>
<dbReference type="Gene3D" id="1.20.1440.60">
    <property type="entry name" value="23S rRNA-intervening sequence"/>
    <property type="match status" value="1"/>
</dbReference>
<dbReference type="EMBL" id="MARB01000021">
    <property type="protein sequence ID" value="ODJ86468.1"/>
    <property type="molecule type" value="Genomic_DNA"/>
</dbReference>
<evidence type="ECO:0000313" key="2">
    <source>
        <dbReference type="Proteomes" id="UP000094769"/>
    </source>
</evidence>
<name>A0A7Z0VJ03_9GAMM</name>
<dbReference type="RefSeq" id="WP_069126991.1">
    <property type="nucleotide sequence ID" value="NZ_MARB01000021.1"/>
</dbReference>
<dbReference type="Pfam" id="PF05635">
    <property type="entry name" value="23S_rRNA_IVP"/>
    <property type="match status" value="1"/>
</dbReference>
<dbReference type="PANTHER" id="PTHR38471">
    <property type="entry name" value="FOUR HELIX BUNDLE PROTEIN"/>
    <property type="match status" value="1"/>
</dbReference>
<evidence type="ECO:0008006" key="3">
    <source>
        <dbReference type="Google" id="ProtNLM"/>
    </source>
</evidence>
<dbReference type="InterPro" id="IPR012657">
    <property type="entry name" value="23S_rRNA-intervening_sequence"/>
</dbReference>
<gene>
    <name evidence="1" type="ORF">CODIS_32520</name>
</gene>
<evidence type="ECO:0000313" key="1">
    <source>
        <dbReference type="EMBL" id="ODJ86468.1"/>
    </source>
</evidence>
<dbReference type="CDD" id="cd16377">
    <property type="entry name" value="23S_rRNA_IVP_like"/>
    <property type="match status" value="1"/>
</dbReference>
<reference evidence="1 2" key="1">
    <citation type="submission" date="2016-06" db="EMBL/GenBank/DDBJ databases">
        <title>Genome sequence of endosymbiont of Candidatus Endolucinida thiodiazotropha.</title>
        <authorList>
            <person name="Poehlein A."/>
            <person name="Koenig S."/>
            <person name="Heiden S.E."/>
            <person name="Thuermer A."/>
            <person name="Voget S."/>
            <person name="Daniel R."/>
            <person name="Markert S."/>
            <person name="Gros O."/>
            <person name="Schweder T."/>
        </authorList>
    </citation>
    <scope>NUCLEOTIDE SEQUENCE [LARGE SCALE GENOMIC DNA]</scope>
    <source>
        <strain evidence="1 2">COS</strain>
    </source>
</reference>
<organism evidence="1 2">
    <name type="scientific">Candidatus Thiodiazotropha endolucinida</name>
    <dbReference type="NCBI Taxonomy" id="1655433"/>
    <lineage>
        <taxon>Bacteria</taxon>
        <taxon>Pseudomonadati</taxon>
        <taxon>Pseudomonadota</taxon>
        <taxon>Gammaproteobacteria</taxon>
        <taxon>Chromatiales</taxon>
        <taxon>Sedimenticolaceae</taxon>
        <taxon>Candidatus Thiodiazotropha</taxon>
    </lineage>
</organism>
<dbReference type="AlphaFoldDB" id="A0A7Z0VJ03"/>